<dbReference type="PANTHER" id="PTHR43378:SF2">
    <property type="entry name" value="UDP-3-O-ACYLGLUCOSAMINE N-ACYLTRANSFERASE 1, MITOCHONDRIAL-RELATED"/>
    <property type="match status" value="1"/>
</dbReference>
<dbReference type="HAMAP" id="MF_00523">
    <property type="entry name" value="LpxD"/>
    <property type="match status" value="1"/>
</dbReference>
<dbReference type="NCBIfam" id="NF002060">
    <property type="entry name" value="PRK00892.1"/>
    <property type="match status" value="1"/>
</dbReference>
<evidence type="ECO:0000256" key="5">
    <source>
        <dbReference type="ARBA" id="ARBA00023098"/>
    </source>
</evidence>
<evidence type="ECO:0000259" key="9">
    <source>
        <dbReference type="Pfam" id="PF04613"/>
    </source>
</evidence>
<dbReference type="InterPro" id="IPR011004">
    <property type="entry name" value="Trimer_LpxA-like_sf"/>
</dbReference>
<dbReference type="Gene3D" id="3.40.1390.10">
    <property type="entry name" value="MurE/MurF, N-terminal domain"/>
    <property type="match status" value="1"/>
</dbReference>
<dbReference type="EC" id="2.3.1.191" evidence="7"/>
<evidence type="ECO:0000256" key="1">
    <source>
        <dbReference type="ARBA" id="ARBA00022516"/>
    </source>
</evidence>
<evidence type="ECO:0000256" key="6">
    <source>
        <dbReference type="ARBA" id="ARBA00023315"/>
    </source>
</evidence>
<dbReference type="Pfam" id="PF00132">
    <property type="entry name" value="Hexapep"/>
    <property type="match status" value="2"/>
</dbReference>
<dbReference type="Pfam" id="PF04613">
    <property type="entry name" value="LpxD"/>
    <property type="match status" value="1"/>
</dbReference>
<dbReference type="NCBIfam" id="TIGR01853">
    <property type="entry name" value="lipid_A_lpxD"/>
    <property type="match status" value="1"/>
</dbReference>
<dbReference type="EMBL" id="FOFG01000008">
    <property type="protein sequence ID" value="SEQ82376.1"/>
    <property type="molecule type" value="Genomic_DNA"/>
</dbReference>
<keyword evidence="4 7" id="KW-0677">Repeat</keyword>
<protein>
    <recommendedName>
        <fullName evidence="7">UDP-3-O-acylglucosamine N-acyltransferase</fullName>
        <ecNumber evidence="7">2.3.1.191</ecNumber>
    </recommendedName>
</protein>
<keyword evidence="5 7" id="KW-0443">Lipid metabolism</keyword>
<dbReference type="SUPFAM" id="SSF51161">
    <property type="entry name" value="Trimeric LpxA-like enzymes"/>
    <property type="match status" value="1"/>
</dbReference>
<dbReference type="Proteomes" id="UP000199647">
    <property type="component" value="Unassembled WGS sequence"/>
</dbReference>
<dbReference type="InterPro" id="IPR020573">
    <property type="entry name" value="UDP_GlcNAc_AcTrfase_non-rep"/>
</dbReference>
<dbReference type="AlphaFoldDB" id="A0A1H9J6F2"/>
<dbReference type="UniPathway" id="UPA00973"/>
<keyword evidence="11" id="KW-1185">Reference proteome</keyword>
<comment type="similarity">
    <text evidence="7">Belongs to the transferase hexapeptide repeat family. LpxD subfamily.</text>
</comment>
<evidence type="ECO:0000256" key="3">
    <source>
        <dbReference type="ARBA" id="ARBA00022679"/>
    </source>
</evidence>
<dbReference type="InterPro" id="IPR018357">
    <property type="entry name" value="Hexapep_transf_CS"/>
</dbReference>
<evidence type="ECO:0000313" key="11">
    <source>
        <dbReference type="Proteomes" id="UP000199647"/>
    </source>
</evidence>
<comment type="function">
    <text evidence="7">Catalyzes the N-acylation of UDP-3-O-acylglucosamine using 3-hydroxyacyl-ACP as the acyl donor. Is involved in the biosynthesis of lipid A, a phosphorylated glycolipid that anchors the lipopolysaccharide to the outer membrane of the cell.</text>
</comment>
<dbReference type="CDD" id="cd03352">
    <property type="entry name" value="LbH_LpxD"/>
    <property type="match status" value="1"/>
</dbReference>
<dbReference type="RefSeq" id="WP_092496799.1">
    <property type="nucleotide sequence ID" value="NZ_FOFG01000008.1"/>
</dbReference>
<dbReference type="PROSITE" id="PS00101">
    <property type="entry name" value="HEXAPEP_TRANSFERASES"/>
    <property type="match status" value="1"/>
</dbReference>
<dbReference type="PANTHER" id="PTHR43378">
    <property type="entry name" value="UDP-3-O-ACYLGLUCOSAMINE N-ACYLTRANSFERASE"/>
    <property type="match status" value="1"/>
</dbReference>
<gene>
    <name evidence="7" type="primary">lpxD</name>
    <name evidence="10" type="ORF">SAMN05216548_10820</name>
</gene>
<proteinExistence type="inferred from homology"/>
<dbReference type="OrthoDB" id="9784739at2"/>
<organism evidence="10 11">
    <name type="scientific">Faunimonas pinastri</name>
    <dbReference type="NCBI Taxonomy" id="1855383"/>
    <lineage>
        <taxon>Bacteria</taxon>
        <taxon>Pseudomonadati</taxon>
        <taxon>Pseudomonadota</taxon>
        <taxon>Alphaproteobacteria</taxon>
        <taxon>Hyphomicrobiales</taxon>
        <taxon>Afifellaceae</taxon>
        <taxon>Faunimonas</taxon>
    </lineage>
</organism>
<evidence type="ECO:0000256" key="4">
    <source>
        <dbReference type="ARBA" id="ARBA00022737"/>
    </source>
</evidence>
<evidence type="ECO:0000256" key="7">
    <source>
        <dbReference type="HAMAP-Rule" id="MF_00523"/>
    </source>
</evidence>
<dbReference type="GO" id="GO:0016020">
    <property type="term" value="C:membrane"/>
    <property type="evidence" value="ECO:0007669"/>
    <property type="project" value="GOC"/>
</dbReference>
<feature type="domain" description="UDP-3-O-[3-hydroxymyristoyl] glucosamine N-acyltransferase non-repeat region" evidence="9">
    <location>
        <begin position="33"/>
        <end position="98"/>
    </location>
</feature>
<dbReference type="STRING" id="1855383.SAMN05216548_10820"/>
<sequence>MRDTRFFPAPEPMRLDQLSRLIGAPLVRGEPSLEVTGAAPLEAAGPGDVTFLDNPKYVRHLATTSAVACICSPRHTARVPEGVAVLETREPYRAYACYLAAAFPKALRPQGAFGGNAVGLGERHDGTVHPGAKLEDGVIVEFGAVVGPGVEIGRGTIISAGAVICEGVAIGRDCSVGPNATIQNALLGNRVIVHPGVCIGQDGFGFAMSPRGHMKVAQVGRVIVQDDVEIGANTTIDRGANRDTVIGEGTKIDNQVQIGHNVQIGRHCVIVSQVGISGSSTLEDFVAIGGQTGVNGHVTIGMGAQIAAVSVVHGDVPPGARWGGVPARPIGEWLREIAARQKQGATAAADRKKPAAGAETDGQ</sequence>
<comment type="pathway">
    <text evidence="7">Bacterial outer membrane biogenesis; LPS lipid A biosynthesis.</text>
</comment>
<evidence type="ECO:0000256" key="2">
    <source>
        <dbReference type="ARBA" id="ARBA00022556"/>
    </source>
</evidence>
<comment type="catalytic activity">
    <reaction evidence="7">
        <text>a UDP-3-O-[(3R)-3-hydroxyacyl]-alpha-D-glucosamine + a (3R)-hydroxyacyl-[ACP] = a UDP-2-N,3-O-bis[(3R)-3-hydroxyacyl]-alpha-D-glucosamine + holo-[ACP] + H(+)</text>
        <dbReference type="Rhea" id="RHEA:53836"/>
        <dbReference type="Rhea" id="RHEA-COMP:9685"/>
        <dbReference type="Rhea" id="RHEA-COMP:9945"/>
        <dbReference type="ChEBI" id="CHEBI:15378"/>
        <dbReference type="ChEBI" id="CHEBI:64479"/>
        <dbReference type="ChEBI" id="CHEBI:78827"/>
        <dbReference type="ChEBI" id="CHEBI:137740"/>
        <dbReference type="ChEBI" id="CHEBI:137748"/>
        <dbReference type="EC" id="2.3.1.191"/>
    </reaction>
</comment>
<comment type="subunit">
    <text evidence="7">Homotrimer.</text>
</comment>
<dbReference type="Gene3D" id="2.160.10.10">
    <property type="entry name" value="Hexapeptide repeat proteins"/>
    <property type="match status" value="1"/>
</dbReference>
<evidence type="ECO:0000256" key="8">
    <source>
        <dbReference type="SAM" id="MobiDB-lite"/>
    </source>
</evidence>
<keyword evidence="3 7" id="KW-0808">Transferase</keyword>
<keyword evidence="6 7" id="KW-0012">Acyltransferase</keyword>
<dbReference type="InterPro" id="IPR001451">
    <property type="entry name" value="Hexapep"/>
</dbReference>
<dbReference type="GO" id="GO:0016410">
    <property type="term" value="F:N-acyltransferase activity"/>
    <property type="evidence" value="ECO:0007669"/>
    <property type="project" value="InterPro"/>
</dbReference>
<feature type="active site" description="Proton acceptor" evidence="7">
    <location>
        <position position="260"/>
    </location>
</feature>
<feature type="region of interest" description="Disordered" evidence="8">
    <location>
        <begin position="341"/>
        <end position="363"/>
    </location>
</feature>
<dbReference type="InterPro" id="IPR007691">
    <property type="entry name" value="LpxD"/>
</dbReference>
<reference evidence="10 11" key="1">
    <citation type="submission" date="2016-10" db="EMBL/GenBank/DDBJ databases">
        <authorList>
            <person name="de Groot N.N."/>
        </authorList>
    </citation>
    <scope>NUCLEOTIDE SEQUENCE [LARGE SCALE GENOMIC DNA]</scope>
    <source>
        <strain evidence="10 11">A52C2</strain>
    </source>
</reference>
<name>A0A1H9J6F2_9HYPH</name>
<dbReference type="GO" id="GO:0009245">
    <property type="term" value="P:lipid A biosynthetic process"/>
    <property type="evidence" value="ECO:0007669"/>
    <property type="project" value="UniProtKB-UniRule"/>
</dbReference>
<dbReference type="GO" id="GO:0103118">
    <property type="term" value="F:UDP-3-O-[(3R)-3-hydroxyacyl]-glucosamine N-acyltransferase activity"/>
    <property type="evidence" value="ECO:0007669"/>
    <property type="project" value="UniProtKB-EC"/>
</dbReference>
<keyword evidence="1 7" id="KW-0444">Lipid biosynthesis</keyword>
<accession>A0A1H9J6F2</accession>
<evidence type="ECO:0000313" key="10">
    <source>
        <dbReference type="EMBL" id="SEQ82376.1"/>
    </source>
</evidence>
<keyword evidence="2 7" id="KW-0441">Lipid A biosynthesis</keyword>